<organism evidence="1">
    <name type="scientific">Rhizophagus irregularis (strain DAOM 181602 / DAOM 197198 / MUCL 43194)</name>
    <name type="common">Arbuscular mycorrhizal fungus</name>
    <name type="synonym">Glomus intraradices</name>
    <dbReference type="NCBI Taxonomy" id="747089"/>
    <lineage>
        <taxon>Eukaryota</taxon>
        <taxon>Fungi</taxon>
        <taxon>Fungi incertae sedis</taxon>
        <taxon>Mucoromycota</taxon>
        <taxon>Glomeromycotina</taxon>
        <taxon>Glomeromycetes</taxon>
        <taxon>Glomerales</taxon>
        <taxon>Glomeraceae</taxon>
        <taxon>Rhizophagus</taxon>
    </lineage>
</organism>
<proteinExistence type="predicted"/>
<dbReference type="AlphaFoldDB" id="U9UZ75"/>
<sequence>MPNNILFRILRITILRMDMKMVDPLTQDMSKSLILKMNYHFIISRSARLFKVLSRAFNHLKSYYEEKTLSEDGLSTDIWEPAHADTIVNRFDWMKWYWFHNGFWSVRSRTAS</sequence>
<protein>
    <submittedName>
        <fullName evidence="1">Uncharacterized protein</fullName>
    </submittedName>
</protein>
<accession>U9UZ75</accession>
<dbReference type="EMBL" id="KE392249">
    <property type="protein sequence ID" value="ESA20926.1"/>
    <property type="molecule type" value="Genomic_DNA"/>
</dbReference>
<reference evidence="1" key="1">
    <citation type="submission" date="2013-07" db="EMBL/GenBank/DDBJ databases">
        <title>The genome of an arbuscular mycorrhizal fungus provides insights into the evolution of the oldest plant symbiosis.</title>
        <authorList>
            <consortium name="DOE Joint Genome Institute"/>
            <person name="Tisserant E."/>
            <person name="Malbreil M."/>
            <person name="Kuo A."/>
            <person name="Kohler A."/>
            <person name="Symeonidi A."/>
            <person name="Balestrini R."/>
            <person name="Charron P."/>
            <person name="Duensing N."/>
            <person name="Frei-dit-Frey N."/>
            <person name="Gianinazzi-Pearson V."/>
            <person name="Gilbert B."/>
            <person name="Handa Y."/>
            <person name="Hijri M."/>
            <person name="Kaul R."/>
            <person name="Kawaguchi M."/>
            <person name="Krajinski F."/>
            <person name="Lammers P."/>
            <person name="Lapierre D."/>
            <person name="Masclaux F.G."/>
            <person name="Murat C."/>
            <person name="Morin E."/>
            <person name="Ndikumana S."/>
            <person name="Pagni M."/>
            <person name="Petitpierre D."/>
            <person name="Requena N."/>
            <person name="Rosikiewicz P."/>
            <person name="Riley R."/>
            <person name="Saito K."/>
            <person name="San Clemente H."/>
            <person name="Shapiro H."/>
            <person name="van Tuinen D."/>
            <person name="Becard G."/>
            <person name="Bonfante P."/>
            <person name="Paszkowski U."/>
            <person name="Shachar-Hill Y."/>
            <person name="Young J.P."/>
            <person name="Sanders I.R."/>
            <person name="Henrissat B."/>
            <person name="Rensing S.A."/>
            <person name="Grigoriev I.V."/>
            <person name="Corradi N."/>
            <person name="Roux C."/>
            <person name="Martin F."/>
        </authorList>
    </citation>
    <scope>NUCLEOTIDE SEQUENCE</scope>
    <source>
        <strain evidence="1">DAOM 197198</strain>
    </source>
</reference>
<gene>
    <name evidence="1" type="ORF">GLOINDRAFT_92130</name>
</gene>
<evidence type="ECO:0000313" key="1">
    <source>
        <dbReference type="EMBL" id="ESA20926.1"/>
    </source>
</evidence>
<name>U9UZ75_RHIID</name>
<dbReference type="HOGENOM" id="CLU_2147147_0_0_1"/>